<gene>
    <name evidence="1" type="ORF">B0T45_09140</name>
</gene>
<dbReference type="AlphaFoldDB" id="A0A1W0D1V0"/>
<accession>A0A1W0D1V0</accession>
<dbReference type="Pfam" id="PF06299">
    <property type="entry name" value="DUF1045"/>
    <property type="match status" value="1"/>
</dbReference>
<evidence type="ECO:0000313" key="2">
    <source>
        <dbReference type="Proteomes" id="UP000192721"/>
    </source>
</evidence>
<evidence type="ECO:0008006" key="3">
    <source>
        <dbReference type="Google" id="ProtNLM"/>
    </source>
</evidence>
<protein>
    <recommendedName>
        <fullName evidence="3">Phosphonate metabolism protein</fullName>
    </recommendedName>
</protein>
<evidence type="ECO:0000313" key="1">
    <source>
        <dbReference type="EMBL" id="OQS40989.1"/>
    </source>
</evidence>
<dbReference type="PIRSF" id="PIRSF033328">
    <property type="entry name" value="Phest_Mll4975"/>
    <property type="match status" value="1"/>
</dbReference>
<proteinExistence type="predicted"/>
<dbReference type="Gene3D" id="3.90.1140.10">
    <property type="entry name" value="Cyclic phosphodiesterase"/>
    <property type="match status" value="1"/>
</dbReference>
<dbReference type="RefSeq" id="WP_081555270.1">
    <property type="nucleotide sequence ID" value="NZ_MUKV01000009.1"/>
</dbReference>
<organism evidence="1 2">
    <name type="scientific">Chromobacterium haemolyticum</name>
    <dbReference type="NCBI Taxonomy" id="394935"/>
    <lineage>
        <taxon>Bacteria</taxon>
        <taxon>Pseudomonadati</taxon>
        <taxon>Pseudomonadota</taxon>
        <taxon>Betaproteobacteria</taxon>
        <taxon>Neisseriales</taxon>
        <taxon>Chromobacteriaceae</taxon>
        <taxon>Chromobacterium</taxon>
    </lineage>
</organism>
<dbReference type="EMBL" id="MUKV01000009">
    <property type="protein sequence ID" value="OQS40989.1"/>
    <property type="molecule type" value="Genomic_DNA"/>
</dbReference>
<dbReference type="Proteomes" id="UP000192721">
    <property type="component" value="Unassembled WGS sequence"/>
</dbReference>
<comment type="caution">
    <text evidence="1">The sequence shown here is derived from an EMBL/GenBank/DDBJ whole genome shotgun (WGS) entry which is preliminary data.</text>
</comment>
<dbReference type="InterPro" id="IPR009389">
    <property type="entry name" value="DUF1045"/>
</dbReference>
<sequence>MRYALYYAPRPDSAFWRAGSGWLGQDAHSGLQVLPPHAPGLDAEAWAELTAAPARYGWHATLKAPFSLRAGVDEAALLARTAALARRFQPFELILEVAWLADFLALRPMAPPPDLAELAAACVIELEALADRESPWKTRGGLDARQEQLQRRWGYPYVFEQYRFHLTLSGRLTPDSAEGRALEQAARRHFAAFARARVDGVAVFVEAAAGGPFRYLAHCGFDGQAARYEA</sequence>
<reference evidence="1 2" key="1">
    <citation type="submission" date="2017-02" db="EMBL/GenBank/DDBJ databases">
        <title>Chromobacterium haemolyticum H5244.</title>
        <authorList>
            <person name="Gulvik C.A."/>
        </authorList>
    </citation>
    <scope>NUCLEOTIDE SEQUENCE [LARGE SCALE GENOMIC DNA]</scope>
    <source>
        <strain evidence="1 2">H5244</strain>
    </source>
</reference>
<name>A0A1W0D1V0_9NEIS</name>